<accession>A0A916RIB6</accession>
<keyword evidence="1" id="KW-0812">Transmembrane</keyword>
<name>A0A916RIB6_9BACT</name>
<keyword evidence="1" id="KW-0472">Membrane</keyword>
<dbReference type="Proteomes" id="UP000648801">
    <property type="component" value="Unassembled WGS sequence"/>
</dbReference>
<evidence type="ECO:0000313" key="3">
    <source>
        <dbReference type="Proteomes" id="UP000648801"/>
    </source>
</evidence>
<gene>
    <name evidence="2" type="ORF">GCM10011507_05420</name>
</gene>
<feature type="transmembrane region" description="Helical" evidence="1">
    <location>
        <begin position="88"/>
        <end position="117"/>
    </location>
</feature>
<dbReference type="RefSeq" id="WP_229668662.1">
    <property type="nucleotide sequence ID" value="NZ_BMJB01000001.1"/>
</dbReference>
<evidence type="ECO:0008006" key="4">
    <source>
        <dbReference type="Google" id="ProtNLM"/>
    </source>
</evidence>
<sequence length="139" mass="14981">MTTCSACGNPFPEGARFCNHCGRSVEPGAFIAAASTRVPPPPYAYSAPVYGTVMPPYVYYPRKSVAAAIVLTIFFGPLGMFYSTTEGALIMCVVTFFSMFTGIGLLIAWPACVIWGAMAAENYNARMWYWSGARAGYPA</sequence>
<evidence type="ECO:0000313" key="2">
    <source>
        <dbReference type="EMBL" id="GGA56993.1"/>
    </source>
</evidence>
<dbReference type="EMBL" id="BMJB01000001">
    <property type="protein sequence ID" value="GGA56993.1"/>
    <property type="molecule type" value="Genomic_DNA"/>
</dbReference>
<protein>
    <recommendedName>
        <fullName evidence="4">Zinc-ribbon domain-containing protein</fullName>
    </recommendedName>
</protein>
<organism evidence="2 3">
    <name type="scientific">Edaphobacter acidisoli</name>
    <dbReference type="NCBI Taxonomy" id="2040573"/>
    <lineage>
        <taxon>Bacteria</taxon>
        <taxon>Pseudomonadati</taxon>
        <taxon>Acidobacteriota</taxon>
        <taxon>Terriglobia</taxon>
        <taxon>Terriglobales</taxon>
        <taxon>Acidobacteriaceae</taxon>
        <taxon>Edaphobacter</taxon>
    </lineage>
</organism>
<comment type="caution">
    <text evidence="2">The sequence shown here is derived from an EMBL/GenBank/DDBJ whole genome shotgun (WGS) entry which is preliminary data.</text>
</comment>
<reference evidence="2" key="1">
    <citation type="journal article" date="2014" name="Int. J. Syst. Evol. Microbiol.">
        <title>Complete genome sequence of Corynebacterium casei LMG S-19264T (=DSM 44701T), isolated from a smear-ripened cheese.</title>
        <authorList>
            <consortium name="US DOE Joint Genome Institute (JGI-PGF)"/>
            <person name="Walter F."/>
            <person name="Albersmeier A."/>
            <person name="Kalinowski J."/>
            <person name="Ruckert C."/>
        </authorList>
    </citation>
    <scope>NUCLEOTIDE SEQUENCE</scope>
    <source>
        <strain evidence="2">CGMCC 1.15447</strain>
    </source>
</reference>
<keyword evidence="3" id="KW-1185">Reference proteome</keyword>
<reference evidence="2" key="2">
    <citation type="submission" date="2020-09" db="EMBL/GenBank/DDBJ databases">
        <authorList>
            <person name="Sun Q."/>
            <person name="Zhou Y."/>
        </authorList>
    </citation>
    <scope>NUCLEOTIDE SEQUENCE</scope>
    <source>
        <strain evidence="2">CGMCC 1.15447</strain>
    </source>
</reference>
<feature type="transmembrane region" description="Helical" evidence="1">
    <location>
        <begin position="64"/>
        <end position="82"/>
    </location>
</feature>
<proteinExistence type="predicted"/>
<dbReference type="AlphaFoldDB" id="A0A916RIB6"/>
<evidence type="ECO:0000256" key="1">
    <source>
        <dbReference type="SAM" id="Phobius"/>
    </source>
</evidence>
<keyword evidence="1" id="KW-1133">Transmembrane helix</keyword>